<evidence type="ECO:0000313" key="4">
    <source>
        <dbReference type="EMBL" id="SIN79547.1"/>
    </source>
</evidence>
<dbReference type="HAMAP" id="MF_01384">
    <property type="entry name" value="UreD"/>
    <property type="match status" value="1"/>
</dbReference>
<comment type="similarity">
    <text evidence="1 3">Belongs to the UreD family.</text>
</comment>
<name>A0A1N6E9E0_9RHOB</name>
<keyword evidence="5" id="KW-1185">Reference proteome</keyword>
<proteinExistence type="inferred from homology"/>
<dbReference type="AlphaFoldDB" id="A0A1N6E9E0"/>
<evidence type="ECO:0000313" key="5">
    <source>
        <dbReference type="Proteomes" id="UP000184932"/>
    </source>
</evidence>
<accession>A0A1N6E9E0</accession>
<dbReference type="InterPro" id="IPR002669">
    <property type="entry name" value="UreD"/>
</dbReference>
<sequence length="280" mass="29794">MPGDAITIGTDMSTLRRAQPRAEGAARVSARTGGRIGALRMSGALKLLFPRSRGTVQAMVVNSAGGITGGDRFRLEAEAEAGAALSVTTQACERAYRAQPGEVGEIAVRLKAGAGAVLHWLPQETILFQACALRRRLRVELEDDARLLLCEPVVFGRTAMGEVLTEGLFSDRVEIFREDERLFTDATRLEGDIAAQLAGPATGAGSRAMALVVHVGGDAEHQRDALRAALPESALAGASLIAQDVMVARFLAPDGFALRQLLMPALDRLSGNTLPRSWRL</sequence>
<evidence type="ECO:0000256" key="1">
    <source>
        <dbReference type="ARBA" id="ARBA00007177"/>
    </source>
</evidence>
<keyword evidence="3" id="KW-0963">Cytoplasm</keyword>
<comment type="subunit">
    <text evidence="3">UreD, UreF and UreG form a complex that acts as a GTP-hydrolysis-dependent molecular chaperone, activating the urease apoprotein by helping to assemble the nickel containing metallocenter of UreC. The UreE protein probably delivers the nickel.</text>
</comment>
<reference evidence="5" key="1">
    <citation type="submission" date="2016-11" db="EMBL/GenBank/DDBJ databases">
        <authorList>
            <person name="Varghese N."/>
            <person name="Submissions S."/>
        </authorList>
    </citation>
    <scope>NUCLEOTIDE SEQUENCE [LARGE SCALE GENOMIC DNA]</scope>
    <source>
        <strain evidence="5">DSM 29440</strain>
    </source>
</reference>
<dbReference type="STRING" id="1217970.SAMN05444002_0474"/>
<keyword evidence="3" id="KW-0996">Nickel insertion</keyword>
<dbReference type="EMBL" id="FSRL01000001">
    <property type="protein sequence ID" value="SIN79547.1"/>
    <property type="molecule type" value="Genomic_DNA"/>
</dbReference>
<dbReference type="PANTHER" id="PTHR33643">
    <property type="entry name" value="UREASE ACCESSORY PROTEIN D"/>
    <property type="match status" value="1"/>
</dbReference>
<dbReference type="PANTHER" id="PTHR33643:SF1">
    <property type="entry name" value="UREASE ACCESSORY PROTEIN D"/>
    <property type="match status" value="1"/>
</dbReference>
<gene>
    <name evidence="3" type="primary">ureD</name>
    <name evidence="4" type="ORF">SAMN05444002_0474</name>
</gene>
<dbReference type="Proteomes" id="UP000184932">
    <property type="component" value="Unassembled WGS sequence"/>
</dbReference>
<dbReference type="Pfam" id="PF01774">
    <property type="entry name" value="UreD"/>
    <property type="match status" value="1"/>
</dbReference>
<dbReference type="GO" id="GO:0016151">
    <property type="term" value="F:nickel cation binding"/>
    <property type="evidence" value="ECO:0007669"/>
    <property type="project" value="UniProtKB-UniRule"/>
</dbReference>
<evidence type="ECO:0000256" key="3">
    <source>
        <dbReference type="HAMAP-Rule" id="MF_01384"/>
    </source>
</evidence>
<dbReference type="GO" id="GO:0005737">
    <property type="term" value="C:cytoplasm"/>
    <property type="evidence" value="ECO:0007669"/>
    <property type="project" value="UniProtKB-SubCell"/>
</dbReference>
<comment type="function">
    <text evidence="3">Required for maturation of urease via the functional incorporation of the urease nickel metallocenter.</text>
</comment>
<organism evidence="4 5">
    <name type="scientific">Vannielia litorea</name>
    <dbReference type="NCBI Taxonomy" id="1217970"/>
    <lineage>
        <taxon>Bacteria</taxon>
        <taxon>Pseudomonadati</taxon>
        <taxon>Pseudomonadota</taxon>
        <taxon>Alphaproteobacteria</taxon>
        <taxon>Rhodobacterales</taxon>
        <taxon>Paracoccaceae</taxon>
        <taxon>Vannielia</taxon>
    </lineage>
</organism>
<protein>
    <recommendedName>
        <fullName evidence="3">Urease accessory protein UreD</fullName>
    </recommendedName>
</protein>
<keyword evidence="2 3" id="KW-0143">Chaperone</keyword>
<comment type="subcellular location">
    <subcellularLocation>
        <location evidence="3">Cytoplasm</location>
    </subcellularLocation>
</comment>
<evidence type="ECO:0000256" key="2">
    <source>
        <dbReference type="ARBA" id="ARBA00023186"/>
    </source>
</evidence>